<accession>A0ACD1GY14</accession>
<dbReference type="EMBL" id="KZ824984">
    <property type="protein sequence ID" value="RAH66235.1"/>
    <property type="molecule type" value="Genomic_DNA"/>
</dbReference>
<protein>
    <submittedName>
        <fullName evidence="1">Uncharacterized protein</fullName>
    </submittedName>
</protein>
<reference evidence="1" key="1">
    <citation type="submission" date="2018-02" db="EMBL/GenBank/DDBJ databases">
        <title>The genomes of Aspergillus section Nigri reveals drivers in fungal speciation.</title>
        <authorList>
            <consortium name="DOE Joint Genome Institute"/>
            <person name="Vesth T.C."/>
            <person name="Nybo J."/>
            <person name="Theobald S."/>
            <person name="Brandl J."/>
            <person name="Frisvad J.C."/>
            <person name="Nielsen K.F."/>
            <person name="Lyhne E.K."/>
            <person name="Kogle M.E."/>
            <person name="Kuo A."/>
            <person name="Riley R."/>
            <person name="Clum A."/>
            <person name="Nolan M."/>
            <person name="Lipzen A."/>
            <person name="Salamov A."/>
            <person name="Henrissat B."/>
            <person name="Wiebenga A."/>
            <person name="De vries R.P."/>
            <person name="Grigoriev I.V."/>
            <person name="Mortensen U.H."/>
            <person name="Andersen M.R."/>
            <person name="Baker S.E."/>
        </authorList>
    </citation>
    <scope>NUCLEOTIDE SEQUENCE</scope>
    <source>
        <strain evidence="1">CBS 121060</strain>
    </source>
</reference>
<dbReference type="Proteomes" id="UP000249661">
    <property type="component" value="Unassembled WGS sequence"/>
</dbReference>
<evidence type="ECO:0000313" key="1">
    <source>
        <dbReference type="EMBL" id="RAH66235.1"/>
    </source>
</evidence>
<name>A0ACD1GY14_9EURO</name>
<keyword evidence="2" id="KW-1185">Reference proteome</keyword>
<sequence length="321" mass="36406">MNGSLPPVSSIPSTTSTINNNNNTTTTTTTTTTATATTSSTSTTANNTTTTTPTPTISSSSSYKNKFKPRKSEDWTSYREIIQSLYRDDHLKLRDVRQYMLENHSFEASEKQYKDRLAAWNVRKNIKAKEVHIMLRKQQRRAAEGKRTAFRVAGKTVDTKRISRFVRRYGTHWELDDARESVHPHTIHPSVENQPAIPQTQQELHQNLPTSPEPETPTDIEYYTPEPDERAVTLSPSTETPSRFHDEKLKLEPLPEPEVDHTQPLPVSPTPSAPPKPLSNPLPDEDYWKALDVFQGQLLTLSRTLDQTMSQFTSPHDDLSQ</sequence>
<gene>
    <name evidence="1" type="ORF">BO66DRAFT_186250</name>
</gene>
<evidence type="ECO:0000313" key="2">
    <source>
        <dbReference type="Proteomes" id="UP000249661"/>
    </source>
</evidence>
<organism evidence="1 2">
    <name type="scientific">Aspergillus aculeatinus CBS 121060</name>
    <dbReference type="NCBI Taxonomy" id="1448322"/>
    <lineage>
        <taxon>Eukaryota</taxon>
        <taxon>Fungi</taxon>
        <taxon>Dikarya</taxon>
        <taxon>Ascomycota</taxon>
        <taxon>Pezizomycotina</taxon>
        <taxon>Eurotiomycetes</taxon>
        <taxon>Eurotiomycetidae</taxon>
        <taxon>Eurotiales</taxon>
        <taxon>Aspergillaceae</taxon>
        <taxon>Aspergillus</taxon>
        <taxon>Aspergillus subgen. Circumdati</taxon>
    </lineage>
</organism>
<proteinExistence type="predicted"/>